<comment type="caution">
    <text evidence="13">The sequence shown here is derived from an EMBL/GenBank/DDBJ whole genome shotgun (WGS) entry which is preliminary data.</text>
</comment>
<comment type="similarity">
    <text evidence="2">Belongs to the prokaryotic/mitochondrial release factor family.</text>
</comment>
<evidence type="ECO:0000256" key="7">
    <source>
        <dbReference type="ARBA" id="ARBA00023128"/>
    </source>
</evidence>
<dbReference type="Gene3D" id="3.30.160.20">
    <property type="match status" value="1"/>
</dbReference>
<feature type="coiled-coil region" evidence="11">
    <location>
        <begin position="170"/>
        <end position="197"/>
    </location>
</feature>
<evidence type="ECO:0000256" key="1">
    <source>
        <dbReference type="ARBA" id="ARBA00004173"/>
    </source>
</evidence>
<keyword evidence="6 11" id="KW-0175">Coiled coil</keyword>
<dbReference type="GO" id="GO:0016149">
    <property type="term" value="F:translation release factor activity, codon specific"/>
    <property type="evidence" value="ECO:0007669"/>
    <property type="project" value="UniProtKB-ARBA"/>
</dbReference>
<keyword evidence="3" id="KW-0488">Methylation</keyword>
<evidence type="ECO:0000313" key="14">
    <source>
        <dbReference type="Proteomes" id="UP001209878"/>
    </source>
</evidence>
<dbReference type="PROSITE" id="PS00745">
    <property type="entry name" value="RF_PROK_I"/>
    <property type="match status" value="1"/>
</dbReference>
<dbReference type="GO" id="GO:0070126">
    <property type="term" value="P:mitochondrial translational termination"/>
    <property type="evidence" value="ECO:0007669"/>
    <property type="project" value="UniProtKB-ARBA"/>
</dbReference>
<dbReference type="EMBL" id="JAODUO010000138">
    <property type="protein sequence ID" value="KAK2188255.1"/>
    <property type="molecule type" value="Genomic_DNA"/>
</dbReference>
<evidence type="ECO:0000256" key="9">
    <source>
        <dbReference type="ARBA" id="ARBA00070847"/>
    </source>
</evidence>
<dbReference type="SUPFAM" id="SSF75620">
    <property type="entry name" value="Release factor"/>
    <property type="match status" value="1"/>
</dbReference>
<dbReference type="InterPro" id="IPR045853">
    <property type="entry name" value="Pep_chain_release_fac_I_sf"/>
</dbReference>
<feature type="domain" description="Prokaryotic-type class I peptide chain release factors" evidence="12">
    <location>
        <begin position="329"/>
        <end position="345"/>
    </location>
</feature>
<name>A0AAD9UGC0_RIDPI</name>
<organism evidence="13 14">
    <name type="scientific">Ridgeia piscesae</name>
    <name type="common">Tubeworm</name>
    <dbReference type="NCBI Taxonomy" id="27915"/>
    <lineage>
        <taxon>Eukaryota</taxon>
        <taxon>Metazoa</taxon>
        <taxon>Spiralia</taxon>
        <taxon>Lophotrochozoa</taxon>
        <taxon>Annelida</taxon>
        <taxon>Polychaeta</taxon>
        <taxon>Sedentaria</taxon>
        <taxon>Canalipalpata</taxon>
        <taxon>Sabellida</taxon>
        <taxon>Siboglinidae</taxon>
        <taxon>Ridgeia</taxon>
    </lineage>
</organism>
<protein>
    <recommendedName>
        <fullName evidence="9">Peptide chain release factor 1-like, mitochondrial</fullName>
    </recommendedName>
    <alternativeName>
        <fullName evidence="10">Mitochondrial translational release factor 1-like</fullName>
    </alternativeName>
</protein>
<dbReference type="Pfam" id="PF00472">
    <property type="entry name" value="RF-1"/>
    <property type="match status" value="1"/>
</dbReference>
<evidence type="ECO:0000256" key="2">
    <source>
        <dbReference type="ARBA" id="ARBA00010835"/>
    </source>
</evidence>
<dbReference type="Gene3D" id="3.30.70.1660">
    <property type="match status" value="2"/>
</dbReference>
<dbReference type="InterPro" id="IPR000352">
    <property type="entry name" value="Pep_chain_release_fac_I"/>
</dbReference>
<proteinExistence type="inferred from homology"/>
<dbReference type="Proteomes" id="UP001209878">
    <property type="component" value="Unassembled WGS sequence"/>
</dbReference>
<dbReference type="Gene3D" id="6.10.140.1950">
    <property type="match status" value="1"/>
</dbReference>
<dbReference type="PANTHER" id="PTHR43804:SF7">
    <property type="entry name" value="LD18447P"/>
    <property type="match status" value="1"/>
</dbReference>
<dbReference type="SMART" id="SM00937">
    <property type="entry name" value="PCRF"/>
    <property type="match status" value="1"/>
</dbReference>
<dbReference type="NCBIfam" id="NF001859">
    <property type="entry name" value="PRK00591.1"/>
    <property type="match status" value="1"/>
</dbReference>
<dbReference type="AlphaFoldDB" id="A0AAD9UGC0"/>
<keyword evidence="4" id="KW-0648">Protein biosynthesis</keyword>
<keyword evidence="5" id="KW-0809">Transit peptide</keyword>
<evidence type="ECO:0000256" key="4">
    <source>
        <dbReference type="ARBA" id="ARBA00022917"/>
    </source>
</evidence>
<gene>
    <name evidence="13" type="ORF">NP493_138g02019</name>
</gene>
<dbReference type="PANTHER" id="PTHR43804">
    <property type="entry name" value="LD18447P"/>
    <property type="match status" value="1"/>
</dbReference>
<dbReference type="InterPro" id="IPR050057">
    <property type="entry name" value="Prokaryotic/Mito_RF"/>
</dbReference>
<evidence type="ECO:0000256" key="6">
    <source>
        <dbReference type="ARBA" id="ARBA00023054"/>
    </source>
</evidence>
<dbReference type="GO" id="GO:0005739">
    <property type="term" value="C:mitochondrion"/>
    <property type="evidence" value="ECO:0007669"/>
    <property type="project" value="UniProtKB-SubCell"/>
</dbReference>
<evidence type="ECO:0000256" key="11">
    <source>
        <dbReference type="SAM" id="Coils"/>
    </source>
</evidence>
<evidence type="ECO:0000313" key="13">
    <source>
        <dbReference type="EMBL" id="KAK2188255.1"/>
    </source>
</evidence>
<dbReference type="InterPro" id="IPR005139">
    <property type="entry name" value="PCRF"/>
</dbReference>
<dbReference type="FunFam" id="3.30.70.1660:FF:000011">
    <property type="entry name" value="Peptide chain release factor 1-like, mitochondrial"/>
    <property type="match status" value="1"/>
</dbReference>
<evidence type="ECO:0000256" key="10">
    <source>
        <dbReference type="ARBA" id="ARBA00082737"/>
    </source>
</evidence>
<dbReference type="FunFam" id="3.30.70.1660:FF:000004">
    <property type="entry name" value="Peptide chain release factor 1"/>
    <property type="match status" value="1"/>
</dbReference>
<accession>A0AAD9UGC0</accession>
<evidence type="ECO:0000256" key="8">
    <source>
        <dbReference type="ARBA" id="ARBA00055528"/>
    </source>
</evidence>
<reference evidence="13" key="1">
    <citation type="journal article" date="2023" name="Mol. Biol. Evol.">
        <title>Third-Generation Sequencing Reveals the Adaptive Role of the Epigenome in Three Deep-Sea Polychaetes.</title>
        <authorList>
            <person name="Perez M."/>
            <person name="Aroh O."/>
            <person name="Sun Y."/>
            <person name="Lan Y."/>
            <person name="Juniper S.K."/>
            <person name="Young C.R."/>
            <person name="Angers B."/>
            <person name="Qian P.Y."/>
        </authorList>
    </citation>
    <scope>NUCLEOTIDE SEQUENCE</scope>
    <source>
        <strain evidence="13">R07B-5</strain>
    </source>
</reference>
<evidence type="ECO:0000256" key="5">
    <source>
        <dbReference type="ARBA" id="ARBA00022946"/>
    </source>
</evidence>
<evidence type="ECO:0000259" key="12">
    <source>
        <dbReference type="PROSITE" id="PS00745"/>
    </source>
</evidence>
<comment type="subcellular location">
    <subcellularLocation>
        <location evidence="1">Mitochondrion</location>
    </subcellularLocation>
</comment>
<keyword evidence="7" id="KW-0496">Mitochondrion</keyword>
<dbReference type="Pfam" id="PF03462">
    <property type="entry name" value="PCRF"/>
    <property type="match status" value="1"/>
</dbReference>
<keyword evidence="14" id="KW-1185">Reference proteome</keyword>
<comment type="function">
    <text evidence="8">Mitochondrial peptide chain release factor that directs the termination of translation in response to the peptide chain termination codons UAA and UAG.</text>
</comment>
<sequence length="479" mass="54079">MAVAVMHLRKIASMQMEFCAARRLLSAILLRPRRLTSLMPTRTFLPTRTHHYLSHQLPCCGLTANKCTHCHPSGSAMKSLQSMTLFSTKADNVLSFDNNESELMQYLDHLLDEYNVTTLKLSSVGEKSDDEIHKLNKIINNLGLLVARIEKMKEKRTELHELTAIIADVSQSGQEMVEMAELELKNVKEELEDLEQEILMMLVPYGRADEHDIILEVSAGVGGKEAMLFTNEIFNMYNNYAAVKGWSFDVIEHDPSDMGGLRKASAIVSGQEVYRHLKFESGVHRVQRVPQTEKSGRIHTSTMTVAVLPQPSEIDVQINPKDLRIDTFRASGSGGQHVNKTDSAVRIVHIPSGMVTECQQERSQLKNRATALKILRSKLYQKELTEQETATKMKRKLQVGTGARSDKIRTYNFNQDRVTDHRIGCNMHNLDAFLVGGEELDEMIDRLLMESHKEELLELLLEYKDSIKSPKVASKSGCS</sequence>
<dbReference type="FunFam" id="3.30.160.20:FF:000004">
    <property type="entry name" value="Peptide chain release factor 1"/>
    <property type="match status" value="1"/>
</dbReference>
<evidence type="ECO:0000256" key="3">
    <source>
        <dbReference type="ARBA" id="ARBA00022481"/>
    </source>
</evidence>